<dbReference type="SUPFAM" id="SSF48371">
    <property type="entry name" value="ARM repeat"/>
    <property type="match status" value="2"/>
</dbReference>
<feature type="region of interest" description="Disordered" evidence="6">
    <location>
        <begin position="1"/>
        <end position="89"/>
    </location>
</feature>
<dbReference type="EMBL" id="HBGT01001776">
    <property type="protein sequence ID" value="CAD9382821.1"/>
    <property type="molecule type" value="Transcribed_RNA"/>
</dbReference>
<comment type="similarity">
    <text evidence="2">Belongs to the PDCD4 family.</text>
</comment>
<evidence type="ECO:0000256" key="2">
    <source>
        <dbReference type="ARBA" id="ARBA00005497"/>
    </source>
</evidence>
<feature type="region of interest" description="Disordered" evidence="6">
    <location>
        <begin position="111"/>
        <end position="130"/>
    </location>
</feature>
<keyword evidence="5" id="KW-0539">Nucleus</keyword>
<keyword evidence="4" id="KW-0677">Repeat</keyword>
<dbReference type="InterPro" id="IPR016024">
    <property type="entry name" value="ARM-type_fold"/>
</dbReference>
<organism evidence="8">
    <name type="scientific">Florenciella parvula</name>
    <dbReference type="NCBI Taxonomy" id="236787"/>
    <lineage>
        <taxon>Eukaryota</taxon>
        <taxon>Sar</taxon>
        <taxon>Stramenopiles</taxon>
        <taxon>Ochrophyta</taxon>
        <taxon>Dictyochophyceae</taxon>
        <taxon>Florenciellales</taxon>
        <taxon>Florenciella</taxon>
    </lineage>
</organism>
<feature type="domain" description="MI" evidence="7">
    <location>
        <begin position="142"/>
        <end position="263"/>
    </location>
</feature>
<dbReference type="InterPro" id="IPR039778">
    <property type="entry name" value="PDCD4"/>
</dbReference>
<comment type="subcellular location">
    <subcellularLocation>
        <location evidence="1">Cytoplasm</location>
    </subcellularLocation>
</comment>
<protein>
    <recommendedName>
        <fullName evidence="7">MI domain-containing protein</fullName>
    </recommendedName>
</protein>
<dbReference type="InterPro" id="IPR003891">
    <property type="entry name" value="Initiation_fac_eIF4g_MI"/>
</dbReference>
<dbReference type="PROSITE" id="PS51366">
    <property type="entry name" value="MI"/>
    <property type="match status" value="2"/>
</dbReference>
<dbReference type="AlphaFoldDB" id="A0A7S2B0R3"/>
<dbReference type="GO" id="GO:0005737">
    <property type="term" value="C:cytoplasm"/>
    <property type="evidence" value="ECO:0007669"/>
    <property type="project" value="UniProtKB-SubCell"/>
</dbReference>
<feature type="domain" description="MI" evidence="7">
    <location>
        <begin position="301"/>
        <end position="423"/>
    </location>
</feature>
<dbReference type="SMART" id="SM00544">
    <property type="entry name" value="MA3"/>
    <property type="match status" value="2"/>
</dbReference>
<accession>A0A7S2B0R3</accession>
<reference evidence="8" key="1">
    <citation type="submission" date="2021-01" db="EMBL/GenBank/DDBJ databases">
        <authorList>
            <person name="Corre E."/>
            <person name="Pelletier E."/>
            <person name="Niang G."/>
            <person name="Scheremetjew M."/>
            <person name="Finn R."/>
            <person name="Kale V."/>
            <person name="Holt S."/>
            <person name="Cochrane G."/>
            <person name="Meng A."/>
            <person name="Brown T."/>
            <person name="Cohen L."/>
        </authorList>
    </citation>
    <scope>NUCLEOTIDE SEQUENCE</scope>
    <source>
        <strain evidence="8">RCC1693</strain>
    </source>
</reference>
<dbReference type="PANTHER" id="PTHR12626">
    <property type="entry name" value="PROGRAMMED CELL DEATH 4"/>
    <property type="match status" value="1"/>
</dbReference>
<dbReference type="Gene3D" id="1.25.40.180">
    <property type="match status" value="2"/>
</dbReference>
<dbReference type="GO" id="GO:0045892">
    <property type="term" value="P:negative regulation of DNA-templated transcription"/>
    <property type="evidence" value="ECO:0007669"/>
    <property type="project" value="InterPro"/>
</dbReference>
<evidence type="ECO:0000259" key="7">
    <source>
        <dbReference type="PROSITE" id="PS51366"/>
    </source>
</evidence>
<evidence type="ECO:0000256" key="6">
    <source>
        <dbReference type="SAM" id="MobiDB-lite"/>
    </source>
</evidence>
<dbReference type="Pfam" id="PF02847">
    <property type="entry name" value="MA3"/>
    <property type="match status" value="2"/>
</dbReference>
<keyword evidence="3" id="KW-0963">Cytoplasm</keyword>
<feature type="compositionally biased region" description="Basic and acidic residues" evidence="6">
    <location>
        <begin position="10"/>
        <end position="19"/>
    </location>
</feature>
<evidence type="ECO:0000256" key="4">
    <source>
        <dbReference type="ARBA" id="ARBA00022737"/>
    </source>
</evidence>
<name>A0A7S2B0R3_9STRA</name>
<evidence type="ECO:0000256" key="1">
    <source>
        <dbReference type="ARBA" id="ARBA00004496"/>
    </source>
</evidence>
<dbReference type="PANTHER" id="PTHR12626:SF0">
    <property type="entry name" value="PROGRAMMED CELL DEATH PROTEIN 4"/>
    <property type="match status" value="1"/>
</dbReference>
<evidence type="ECO:0000313" key="8">
    <source>
        <dbReference type="EMBL" id="CAD9382821.1"/>
    </source>
</evidence>
<gene>
    <name evidence="8" type="ORF">FPAR1323_LOCUS973</name>
</gene>
<feature type="compositionally biased region" description="Basic and acidic residues" evidence="6">
    <location>
        <begin position="36"/>
        <end position="52"/>
    </location>
</feature>
<proteinExistence type="inferred from homology"/>
<evidence type="ECO:0000256" key="5">
    <source>
        <dbReference type="ARBA" id="ARBA00023242"/>
    </source>
</evidence>
<evidence type="ECO:0000256" key="3">
    <source>
        <dbReference type="ARBA" id="ARBA00022490"/>
    </source>
</evidence>
<sequence length="440" mass="48509">MATFSTFTVDKTENGEGRPRSNSKGGGSGGAHTIQRRRDGPPDTKVVEEGSARRNIVRKGGNSEVARHAKTDVVDDGSSVLYGQSPPIEPGDPLYDPYENDENYVLVSADESVTNGPRSPPRHNYDPDHRRMVFGPMLTLSEFKRRVVEALNEYFSSEDAEETIGTIKELGCPEYHYEVVKRAISMAMDRKERERELVSKLLSASSPELLTTDQLGKGFERLFEFIDDLELDTPGATEITAAFLARAVVDEIIPPAFLVDPVVVGLGGDVVAQTKRILSRDHQYSRVERIWGPGDGRPVSELKVAIDQLLVEYLLSKQLSEAERCVREMEVPHFHHELVKRAVAAVLDKPADEQAAMLNLLAHLHKTETVSPAQLEQGFQKLFQKLPDLVLDSPNASRVINSFLAQTKEFCPEAEGWALKANGDRAEAATNGANGTNGHA</sequence>